<dbReference type="InterPro" id="IPR042095">
    <property type="entry name" value="SUMF_sf"/>
</dbReference>
<evidence type="ECO:0000259" key="1">
    <source>
        <dbReference type="Pfam" id="PF03781"/>
    </source>
</evidence>
<protein>
    <submittedName>
        <fullName evidence="2">Formylglycine-generating enzyme family protein</fullName>
    </submittedName>
</protein>
<evidence type="ECO:0000313" key="2">
    <source>
        <dbReference type="EMBL" id="MBD2801587.1"/>
    </source>
</evidence>
<comment type="caution">
    <text evidence="2">The sequence shown here is derived from an EMBL/GenBank/DDBJ whole genome shotgun (WGS) entry which is preliminary data.</text>
</comment>
<dbReference type="AlphaFoldDB" id="A0AAW3YXU9"/>
<reference evidence="2" key="1">
    <citation type="submission" date="2020-09" db="EMBL/GenBank/DDBJ databases">
        <authorList>
            <person name="Palma L."/>
            <person name="Caballero P."/>
            <person name="Berry C."/>
            <person name="Del Valle E."/>
        </authorList>
    </citation>
    <scope>NUCLEOTIDE SEQUENCE</scope>
    <source>
        <strain evidence="2">M</strain>
    </source>
</reference>
<dbReference type="EMBL" id="JACXBF010000350">
    <property type="protein sequence ID" value="MBD2801587.1"/>
    <property type="molecule type" value="Genomic_DNA"/>
</dbReference>
<organism evidence="2">
    <name type="scientific">Xenorhabdus szentirmaii</name>
    <dbReference type="NCBI Taxonomy" id="290112"/>
    <lineage>
        <taxon>Bacteria</taxon>
        <taxon>Pseudomonadati</taxon>
        <taxon>Pseudomonadota</taxon>
        <taxon>Gammaproteobacteria</taxon>
        <taxon>Enterobacterales</taxon>
        <taxon>Morganellaceae</taxon>
        <taxon>Xenorhabdus</taxon>
    </lineage>
</organism>
<dbReference type="Pfam" id="PF03781">
    <property type="entry name" value="FGE-sulfatase"/>
    <property type="match status" value="1"/>
</dbReference>
<name>A0AAW3YXU9_9GAMM</name>
<dbReference type="InterPro" id="IPR016187">
    <property type="entry name" value="CTDL_fold"/>
</dbReference>
<accession>A0AAW3YXU9</accession>
<dbReference type="Proteomes" id="UP001193920">
    <property type="component" value="Unassembled WGS sequence"/>
</dbReference>
<dbReference type="RefSeq" id="WP_038240805.1">
    <property type="nucleotide sequence ID" value="NZ_JACXBF010000350.1"/>
</dbReference>
<reference evidence="2" key="2">
    <citation type="journal article" date="2024" name="Toxins">
        <title>Genome Sequence Analysis of Native Xenorhabdus Strains Isolated from Entomopathogenic Nematodes in Argentina.</title>
        <authorList>
            <person name="Palma L."/>
            <person name="Frizzo L."/>
            <person name="Kaiser S."/>
            <person name="Berry C."/>
            <person name="Caballero P."/>
            <person name="Bode H.B."/>
            <person name="Del Valle E.E."/>
        </authorList>
    </citation>
    <scope>NUCLEOTIDE SEQUENCE</scope>
    <source>
        <strain evidence="2">M</strain>
    </source>
</reference>
<sequence>MNNLIDMILVTGTPYLRGSELSPDEQPVTAITLSDFFIDVHPVTNAEFAIFIEQGGYRSKIYWSEEGFKFIQDNGISEPLYWHDSNWNQPKQPVTGISWYEAVAYATFVGKELPTEAQWEFAAKGNDNRLYPWGNSEPSLAIANYAPDCEPVELNRKSTDWDAHPQNRSPFGCIDMAGNLAEWCLDNYYHDYSWDKTHIDPVYLSIPSDDHIVRGGSGLHDEDYMRCTCRDNYPPTVRDNIVGLRCVKSLS</sequence>
<dbReference type="SUPFAM" id="SSF56436">
    <property type="entry name" value="C-type lectin-like"/>
    <property type="match status" value="1"/>
</dbReference>
<feature type="domain" description="Sulfatase-modifying factor enzyme-like" evidence="1">
    <location>
        <begin position="6"/>
        <end position="248"/>
    </location>
</feature>
<dbReference type="InterPro" id="IPR051043">
    <property type="entry name" value="Sulfatase_Mod_Factor_Kinase"/>
</dbReference>
<proteinExistence type="predicted"/>
<dbReference type="InterPro" id="IPR005532">
    <property type="entry name" value="SUMF_dom"/>
</dbReference>
<dbReference type="Gene3D" id="3.90.1580.10">
    <property type="entry name" value="paralog of FGE (formylglycine-generating enzyme)"/>
    <property type="match status" value="1"/>
</dbReference>
<gene>
    <name evidence="2" type="ORF">ID854_14310</name>
</gene>
<dbReference type="PANTHER" id="PTHR23150">
    <property type="entry name" value="SULFATASE MODIFYING FACTOR 1, 2"/>
    <property type="match status" value="1"/>
</dbReference>